<dbReference type="EMBL" id="JAMZIH010004910">
    <property type="protein sequence ID" value="KAJ1676120.1"/>
    <property type="molecule type" value="Genomic_DNA"/>
</dbReference>
<sequence>DAVHFHNALKAACDRHDASYYPRFKEWCDKYFFNAHRGETRGVGGIFFDDLESSDPERVFKFVYDAGKAFVPSYVPLVAKHKNDAFTDEHKRWQQIRRGRYVEFNLIHDRGTKFGLQTPGARIESILMSLPLTARWEYQHKPAPGSEEERLLKAL</sequence>
<protein>
    <submittedName>
        <fullName evidence="1">Coproporphyrinogen-III oxidase</fullName>
        <ecNumber evidence="1">1.3.3.3</ecNumber>
    </submittedName>
</protein>
<reference evidence="1" key="1">
    <citation type="submission" date="2022-06" db="EMBL/GenBank/DDBJ databases">
        <title>Phylogenomic reconstructions and comparative analyses of Kickxellomycotina fungi.</title>
        <authorList>
            <person name="Reynolds N.K."/>
            <person name="Stajich J.E."/>
            <person name="Barry K."/>
            <person name="Grigoriev I.V."/>
            <person name="Crous P."/>
            <person name="Smith M.E."/>
        </authorList>
    </citation>
    <scope>NUCLEOTIDE SEQUENCE</scope>
    <source>
        <strain evidence="1">RSA 2271</strain>
    </source>
</reference>
<evidence type="ECO:0000313" key="1">
    <source>
        <dbReference type="EMBL" id="KAJ1676120.1"/>
    </source>
</evidence>
<feature type="non-terminal residue" evidence="1">
    <location>
        <position position="155"/>
    </location>
</feature>
<name>A0ACC1HL46_9FUNG</name>
<comment type="caution">
    <text evidence="1">The sequence shown here is derived from an EMBL/GenBank/DDBJ whole genome shotgun (WGS) entry which is preliminary data.</text>
</comment>
<accession>A0ACC1HL46</accession>
<keyword evidence="2" id="KW-1185">Reference proteome</keyword>
<organism evidence="1 2">
    <name type="scientific">Spiromyces aspiralis</name>
    <dbReference type="NCBI Taxonomy" id="68401"/>
    <lineage>
        <taxon>Eukaryota</taxon>
        <taxon>Fungi</taxon>
        <taxon>Fungi incertae sedis</taxon>
        <taxon>Zoopagomycota</taxon>
        <taxon>Kickxellomycotina</taxon>
        <taxon>Kickxellomycetes</taxon>
        <taxon>Kickxellales</taxon>
        <taxon>Kickxellaceae</taxon>
        <taxon>Spiromyces</taxon>
    </lineage>
</organism>
<gene>
    <name evidence="1" type="primary">HEM13</name>
    <name evidence="1" type="ORF">EV182_008839</name>
</gene>
<feature type="non-terminal residue" evidence="1">
    <location>
        <position position="1"/>
    </location>
</feature>
<evidence type="ECO:0000313" key="2">
    <source>
        <dbReference type="Proteomes" id="UP001145114"/>
    </source>
</evidence>
<dbReference type="EC" id="1.3.3.3" evidence="1"/>
<keyword evidence="1" id="KW-0560">Oxidoreductase</keyword>
<dbReference type="Proteomes" id="UP001145114">
    <property type="component" value="Unassembled WGS sequence"/>
</dbReference>
<proteinExistence type="predicted"/>